<proteinExistence type="predicted"/>
<feature type="region of interest" description="Disordered" evidence="1">
    <location>
        <begin position="372"/>
        <end position="603"/>
    </location>
</feature>
<organism evidence="3 4">
    <name type="scientific">Hirsutella rhossiliensis</name>
    <dbReference type="NCBI Taxonomy" id="111463"/>
    <lineage>
        <taxon>Eukaryota</taxon>
        <taxon>Fungi</taxon>
        <taxon>Dikarya</taxon>
        <taxon>Ascomycota</taxon>
        <taxon>Pezizomycotina</taxon>
        <taxon>Sordariomycetes</taxon>
        <taxon>Hypocreomycetidae</taxon>
        <taxon>Hypocreales</taxon>
        <taxon>Ophiocordycipitaceae</taxon>
        <taxon>Hirsutella</taxon>
    </lineage>
</organism>
<comment type="caution">
    <text evidence="3">The sequence shown here is derived from an EMBL/GenBank/DDBJ whole genome shotgun (WGS) entry which is preliminary data.</text>
</comment>
<dbReference type="AlphaFoldDB" id="A0A9P8MNB2"/>
<dbReference type="Pfam" id="PF24054">
    <property type="entry name" value="DUF7357"/>
    <property type="match status" value="1"/>
</dbReference>
<dbReference type="RefSeq" id="XP_044715631.1">
    <property type="nucleotide sequence ID" value="XM_044869282.1"/>
</dbReference>
<feature type="domain" description="DUF7357" evidence="2">
    <location>
        <begin position="7"/>
        <end position="141"/>
    </location>
</feature>
<dbReference type="OrthoDB" id="5368821at2759"/>
<feature type="compositionally biased region" description="Low complexity" evidence="1">
    <location>
        <begin position="426"/>
        <end position="443"/>
    </location>
</feature>
<reference evidence="3" key="1">
    <citation type="submission" date="2021-09" db="EMBL/GenBank/DDBJ databases">
        <title>A high-quality genome of the endoparasitic fungus Hirsutella rhossiliensis with a comparison of Hirsutella genomes reveals transposable elements contributing to genome size variation.</title>
        <authorList>
            <person name="Lin R."/>
            <person name="Jiao Y."/>
            <person name="Sun X."/>
            <person name="Ling J."/>
            <person name="Xie B."/>
            <person name="Cheng X."/>
        </authorList>
    </citation>
    <scope>NUCLEOTIDE SEQUENCE</scope>
    <source>
        <strain evidence="3">HR02</strain>
    </source>
</reference>
<dbReference type="GeneID" id="68359940"/>
<name>A0A9P8MNB2_9HYPO</name>
<evidence type="ECO:0000256" key="1">
    <source>
        <dbReference type="SAM" id="MobiDB-lite"/>
    </source>
</evidence>
<protein>
    <submittedName>
        <fullName evidence="3">Transcription factor atf21</fullName>
    </submittedName>
</protein>
<feature type="compositionally biased region" description="Acidic residues" evidence="1">
    <location>
        <begin position="444"/>
        <end position="462"/>
    </location>
</feature>
<feature type="compositionally biased region" description="Basic residues" evidence="1">
    <location>
        <begin position="536"/>
        <end position="548"/>
    </location>
</feature>
<feature type="compositionally biased region" description="Basic and acidic residues" evidence="1">
    <location>
        <begin position="552"/>
        <end position="569"/>
    </location>
</feature>
<evidence type="ECO:0000259" key="2">
    <source>
        <dbReference type="Pfam" id="PF24054"/>
    </source>
</evidence>
<feature type="compositionally biased region" description="Polar residues" evidence="1">
    <location>
        <begin position="497"/>
        <end position="513"/>
    </location>
</feature>
<sequence>MSSQDLIRLRVSVQRHGVPEVKLIWPCARSHDLTVSKFLSQINEVMPLESGEWGLEDYVVELADGTGGSYECLHFQPVPHILKNDDHILIRCLHGEDLKRRRLSGRHQISADGRHLVDGLVFGRPWLRTPRDRPALDLPPRKRARTARDCGGNYDFDDQDELPDTPQPRLLLERAQQDMSSDDMLAEGSDDSDEYLDEEFDEDLDEELEQGLDKKCDEDVDEEFDDASGEDQDEVAEELGHLRNDNMAVGHVMPANGPGNTSDGQVIEAPAPTANGLDLGALDGIVALRAAFPQTPVIAIEAELLRQHKDLRKAYDALSGSHEPALGFDDVMANAVIRLFFPGHQPSSGSPDHQSARQMSITSRPLIQVVESSDGPEDAAVAMAPPDTHPPLGAGTDQGLRDSSTGEDADRGTENTEYTASDIGASDDTSSDGTDSSSDLSSSSDDDESSSDESDSDSDSSEDNLGAPIGTQSSHDDESSSDSSSSDGSESDFDLSNDGTGASVSRQATQNTCREGAQGHKEASDVPPGAPSGRTKTQKRNARRRRSMARISADKRRIDDEVDLAKDSQHVQATQDDDGAEETKNGDAPSTTPDRRRSRVDLGAGRRLLFGSLGLKAPKTRADEEKIKQGLMKDVRPLNNMRLTEGQKASEDASVASGCDIEDWRQRVTYRAVECSHQGMVLSEPPFPFEQRWDPQQRGRACRKRKRTSQEFVEDWYGDDDSGLYMEEDVGQTKRIKSLMSDHFGLGAVGEDEAPGKTPSSETEGRNAAGTTAQADDVPSLPADVGSLADLEAGGAKDGMVITWKQIVMSKATRWQPMVVQQTGTVLRGSDETNLYVLLAMRDREDRSKMFDEAGKRIYDKFEMPDADSGDEGEDDGERMVSWAEMTEPKIVRMPEEK</sequence>
<evidence type="ECO:0000313" key="4">
    <source>
        <dbReference type="Proteomes" id="UP000824596"/>
    </source>
</evidence>
<dbReference type="InterPro" id="IPR055781">
    <property type="entry name" value="DUF7357"/>
</dbReference>
<feature type="region of interest" description="Disordered" evidence="1">
    <location>
        <begin position="132"/>
        <end position="166"/>
    </location>
</feature>
<dbReference type="Proteomes" id="UP000824596">
    <property type="component" value="Unassembled WGS sequence"/>
</dbReference>
<evidence type="ECO:0000313" key="3">
    <source>
        <dbReference type="EMBL" id="KAH0958117.1"/>
    </source>
</evidence>
<gene>
    <name evidence="3" type="ORF">HRG_10812</name>
</gene>
<feature type="region of interest" description="Disordered" evidence="1">
    <location>
        <begin position="747"/>
        <end position="781"/>
    </location>
</feature>
<dbReference type="EMBL" id="JAIZPD010000017">
    <property type="protein sequence ID" value="KAH0958117.1"/>
    <property type="molecule type" value="Genomic_DNA"/>
</dbReference>
<keyword evidence="4" id="KW-1185">Reference proteome</keyword>
<accession>A0A9P8MNB2</accession>